<dbReference type="SUPFAM" id="SSF48403">
    <property type="entry name" value="Ankyrin repeat"/>
    <property type="match status" value="1"/>
</dbReference>
<name>A0A0B5J7M5_9VIRU</name>
<dbReference type="KEGG" id="vg:23461663"/>
<evidence type="ECO:0000313" key="2">
    <source>
        <dbReference type="Proteomes" id="UP000202511"/>
    </source>
</evidence>
<dbReference type="Pfam" id="PF13637">
    <property type="entry name" value="Ank_4"/>
    <property type="match status" value="1"/>
</dbReference>
<dbReference type="GeneID" id="23461663"/>
<evidence type="ECO:0000313" key="1">
    <source>
        <dbReference type="EMBL" id="AJF96746.1"/>
    </source>
</evidence>
<protein>
    <submittedName>
        <fullName evidence="1">Ankyrin repeat protein</fullName>
    </submittedName>
</protein>
<accession>A0A0B5J7M5</accession>
<dbReference type="InterPro" id="IPR002110">
    <property type="entry name" value="Ankyrin_rpt"/>
</dbReference>
<dbReference type="Proteomes" id="UP000202511">
    <property type="component" value="Segment"/>
</dbReference>
<proteinExistence type="predicted"/>
<reference evidence="1 2" key="1">
    <citation type="journal article" date="2015" name="Parasitol. Res.">
        <title>Viruses in close associations with free-living amoebae.</title>
        <authorList>
            <person name="Scheid P."/>
        </authorList>
    </citation>
    <scope>NUCLEOTIDE SEQUENCE [LARGE SCALE GENOMIC DNA]</scope>
    <source>
        <strain evidence="1">KlaHel</strain>
    </source>
</reference>
<dbReference type="RefSeq" id="YP_009118981.1">
    <property type="nucleotide sequence ID" value="NC_026440.1"/>
</dbReference>
<dbReference type="PANTHER" id="PTHR46586:SF3">
    <property type="entry name" value="ANKYRIN REPEAT-CONTAINING PROTEIN"/>
    <property type="match status" value="1"/>
</dbReference>
<dbReference type="InterPro" id="IPR052050">
    <property type="entry name" value="SecEffector_AnkRepeat"/>
</dbReference>
<organism evidence="1 2">
    <name type="scientific">Pandoravirus inopinatum</name>
    <dbReference type="NCBI Taxonomy" id="1605721"/>
    <lineage>
        <taxon>Viruses</taxon>
        <taxon>Pandoravirus</taxon>
    </lineage>
</organism>
<dbReference type="Gene3D" id="1.25.40.20">
    <property type="entry name" value="Ankyrin repeat-containing domain"/>
    <property type="match status" value="1"/>
</dbReference>
<dbReference type="PANTHER" id="PTHR46586">
    <property type="entry name" value="ANKYRIN REPEAT-CONTAINING PROTEIN"/>
    <property type="match status" value="1"/>
</dbReference>
<dbReference type="InterPro" id="IPR036770">
    <property type="entry name" value="Ankyrin_rpt-contain_sf"/>
</dbReference>
<sequence>MDAIGRPRTPLACRAAAFGGHVTTLAWLIEHGWPVDMLVYSRAARKGHAHVLTWLLSRPDALAMDGTVLDDAIHGGCATDHLEWLVRVGAPWPTRDARYPMYTAGQSGKIEVIEWVAREGPQPTAWIDAICGVAEADNVGLLDALHAAGHFQDAQGNRKPLDGAFFWASESQSLAAMAWLADHDPGLTLDDDAIRERA</sequence>
<dbReference type="EMBL" id="KP136319">
    <property type="protein sequence ID" value="AJF96746.1"/>
    <property type="molecule type" value="Genomic_DNA"/>
</dbReference>